<evidence type="ECO:0000313" key="9">
    <source>
        <dbReference type="Proteomes" id="UP000054321"/>
    </source>
</evidence>
<reference evidence="9" key="2">
    <citation type="submission" date="2015-01" db="EMBL/GenBank/DDBJ databases">
        <title>Evolutionary Origins and Diversification of the Mycorrhizal Mutualists.</title>
        <authorList>
            <consortium name="DOE Joint Genome Institute"/>
            <consortium name="Mycorrhizal Genomics Consortium"/>
            <person name="Kohler A."/>
            <person name="Kuo A."/>
            <person name="Nagy L.G."/>
            <person name="Floudas D."/>
            <person name="Copeland A."/>
            <person name="Barry K.W."/>
            <person name="Cichocki N."/>
            <person name="Veneault-Fourrey C."/>
            <person name="LaButti K."/>
            <person name="Lindquist E.A."/>
            <person name="Lipzen A."/>
            <person name="Lundell T."/>
            <person name="Morin E."/>
            <person name="Murat C."/>
            <person name="Riley R."/>
            <person name="Ohm R."/>
            <person name="Sun H."/>
            <person name="Tunlid A."/>
            <person name="Henrissat B."/>
            <person name="Grigoriev I.V."/>
            <person name="Hibbett D.S."/>
            <person name="Martin F."/>
        </authorList>
    </citation>
    <scope>NUCLEOTIDE SEQUENCE [LARGE SCALE GENOMIC DNA]</scope>
    <source>
        <strain evidence="9">Zn</strain>
    </source>
</reference>
<evidence type="ECO:0000256" key="2">
    <source>
        <dbReference type="ARBA" id="ARBA00022723"/>
    </source>
</evidence>
<dbReference type="CDD" id="cd00067">
    <property type="entry name" value="GAL4"/>
    <property type="match status" value="1"/>
</dbReference>
<evidence type="ECO:0000256" key="6">
    <source>
        <dbReference type="SAM" id="MobiDB-lite"/>
    </source>
</evidence>
<organism evidence="8 9">
    <name type="scientific">Oidiodendron maius (strain Zn)</name>
    <dbReference type="NCBI Taxonomy" id="913774"/>
    <lineage>
        <taxon>Eukaryota</taxon>
        <taxon>Fungi</taxon>
        <taxon>Dikarya</taxon>
        <taxon>Ascomycota</taxon>
        <taxon>Pezizomycotina</taxon>
        <taxon>Leotiomycetes</taxon>
        <taxon>Leotiomycetes incertae sedis</taxon>
        <taxon>Myxotrichaceae</taxon>
        <taxon>Oidiodendron</taxon>
    </lineage>
</organism>
<dbReference type="GO" id="GO:0008270">
    <property type="term" value="F:zinc ion binding"/>
    <property type="evidence" value="ECO:0007669"/>
    <property type="project" value="InterPro"/>
</dbReference>
<dbReference type="InterPro" id="IPR050815">
    <property type="entry name" value="TF_fung"/>
</dbReference>
<dbReference type="SMART" id="SM00066">
    <property type="entry name" value="GAL4"/>
    <property type="match status" value="1"/>
</dbReference>
<dbReference type="EMBL" id="KN832887">
    <property type="protein sequence ID" value="KIM95342.1"/>
    <property type="molecule type" value="Genomic_DNA"/>
</dbReference>
<accession>A0A0C3D0A5</accession>
<evidence type="ECO:0000256" key="4">
    <source>
        <dbReference type="ARBA" id="ARBA00023163"/>
    </source>
</evidence>
<proteinExistence type="predicted"/>
<dbReference type="HOGENOM" id="CLU_008241_3_0_1"/>
<comment type="subcellular location">
    <subcellularLocation>
        <location evidence="1">Nucleus</location>
    </subcellularLocation>
</comment>
<dbReference type="PANTHER" id="PTHR47338:SF7">
    <property type="entry name" value="ZN(II)2CYS6 TRANSCRIPTION FACTOR (EUROFUNG)"/>
    <property type="match status" value="1"/>
</dbReference>
<dbReference type="CDD" id="cd12148">
    <property type="entry name" value="fungal_TF_MHR"/>
    <property type="match status" value="1"/>
</dbReference>
<feature type="region of interest" description="Disordered" evidence="6">
    <location>
        <begin position="80"/>
        <end position="118"/>
    </location>
</feature>
<dbReference type="PROSITE" id="PS00463">
    <property type="entry name" value="ZN2_CY6_FUNGAL_1"/>
    <property type="match status" value="1"/>
</dbReference>
<dbReference type="SUPFAM" id="SSF57701">
    <property type="entry name" value="Zn2/Cys6 DNA-binding domain"/>
    <property type="match status" value="1"/>
</dbReference>
<protein>
    <recommendedName>
        <fullName evidence="7">Zn(2)-C6 fungal-type domain-containing protein</fullName>
    </recommendedName>
</protein>
<dbReference type="STRING" id="913774.A0A0C3D0A5"/>
<feature type="non-terminal residue" evidence="8">
    <location>
        <position position="1"/>
    </location>
</feature>
<keyword evidence="9" id="KW-1185">Reference proteome</keyword>
<dbReference type="OrthoDB" id="3435543at2759"/>
<dbReference type="AlphaFoldDB" id="A0A0C3D0A5"/>
<dbReference type="GO" id="GO:0000981">
    <property type="term" value="F:DNA-binding transcription factor activity, RNA polymerase II-specific"/>
    <property type="evidence" value="ECO:0007669"/>
    <property type="project" value="InterPro"/>
</dbReference>
<dbReference type="GO" id="GO:0005634">
    <property type="term" value="C:nucleus"/>
    <property type="evidence" value="ECO:0007669"/>
    <property type="project" value="UniProtKB-SubCell"/>
</dbReference>
<feature type="domain" description="Zn(2)-C6 fungal-type" evidence="7">
    <location>
        <begin position="48"/>
        <end position="78"/>
    </location>
</feature>
<keyword evidence="2" id="KW-0479">Metal-binding</keyword>
<dbReference type="PROSITE" id="PS50048">
    <property type="entry name" value="ZN2_CY6_FUNGAL_2"/>
    <property type="match status" value="1"/>
</dbReference>
<dbReference type="InParanoid" id="A0A0C3D0A5"/>
<name>A0A0C3D0A5_OIDMZ</name>
<evidence type="ECO:0000256" key="1">
    <source>
        <dbReference type="ARBA" id="ARBA00004123"/>
    </source>
</evidence>
<dbReference type="Gene3D" id="4.10.240.10">
    <property type="entry name" value="Zn(2)-C6 fungal-type DNA-binding domain"/>
    <property type="match status" value="1"/>
</dbReference>
<sequence>NGCHNCERIGVRCPGYASEGSTLAKDVRTTAINDIFEASGVSKRMFGACQECHTSKYKCTKERPACRRCLKRQQHCTYDAHPRRRGHHREEASPVTNTPLESSLSDKEQGSHEWLQSPDLPQDSSKLKLLAHAYFDHIHPLRTLAFIHRPTFMHSLDRGEVITDYGAPLVHAIRRVMWSCYILDVIVGSGIDSFVMSTRSLPRIQLPCSSQSFTLQMAIIRRSTINCGPWISGSEVLQLIEKLDAIELGLPAHLQFNDLNIYIHRDQHQLGAFFALHLVYHQCYCDLYRVVLPGYHFPISVLFNGAPEGFTQKYQEQCQQHAVIISQVAQQGSELIEDSFADPLCGICIYESTKVQVIYMTCVALGQSEIWDSTAQNIKTNLAVLQVIETYYAKRGFYVSEASLWSCDIFLICASYSHFVDYFKILGSLS</sequence>
<evidence type="ECO:0000313" key="8">
    <source>
        <dbReference type="EMBL" id="KIM95342.1"/>
    </source>
</evidence>
<dbReference type="InterPro" id="IPR036864">
    <property type="entry name" value="Zn2-C6_fun-type_DNA-bd_sf"/>
</dbReference>
<gene>
    <name evidence="8" type="ORF">OIDMADRAFT_134409</name>
</gene>
<dbReference type="InterPro" id="IPR001138">
    <property type="entry name" value="Zn2Cys6_DnaBD"/>
</dbReference>
<keyword evidence="5" id="KW-0539">Nucleus</keyword>
<feature type="compositionally biased region" description="Polar residues" evidence="6">
    <location>
        <begin position="94"/>
        <end position="103"/>
    </location>
</feature>
<dbReference type="Pfam" id="PF00172">
    <property type="entry name" value="Zn_clus"/>
    <property type="match status" value="1"/>
</dbReference>
<keyword evidence="4" id="KW-0804">Transcription</keyword>
<evidence type="ECO:0000259" key="7">
    <source>
        <dbReference type="PROSITE" id="PS50048"/>
    </source>
</evidence>
<dbReference type="PANTHER" id="PTHR47338">
    <property type="entry name" value="ZN(II)2CYS6 TRANSCRIPTION FACTOR (EUROFUNG)-RELATED"/>
    <property type="match status" value="1"/>
</dbReference>
<dbReference type="PRINTS" id="PR00755">
    <property type="entry name" value="AFLATOXINBRP"/>
</dbReference>
<evidence type="ECO:0000256" key="3">
    <source>
        <dbReference type="ARBA" id="ARBA00023015"/>
    </source>
</evidence>
<reference evidence="8 9" key="1">
    <citation type="submission" date="2014-04" db="EMBL/GenBank/DDBJ databases">
        <authorList>
            <consortium name="DOE Joint Genome Institute"/>
            <person name="Kuo A."/>
            <person name="Martino E."/>
            <person name="Perotto S."/>
            <person name="Kohler A."/>
            <person name="Nagy L.G."/>
            <person name="Floudas D."/>
            <person name="Copeland A."/>
            <person name="Barry K.W."/>
            <person name="Cichocki N."/>
            <person name="Veneault-Fourrey C."/>
            <person name="LaButti K."/>
            <person name="Lindquist E.A."/>
            <person name="Lipzen A."/>
            <person name="Lundell T."/>
            <person name="Morin E."/>
            <person name="Murat C."/>
            <person name="Sun H."/>
            <person name="Tunlid A."/>
            <person name="Henrissat B."/>
            <person name="Grigoriev I.V."/>
            <person name="Hibbett D.S."/>
            <person name="Martin F."/>
            <person name="Nordberg H.P."/>
            <person name="Cantor M.N."/>
            <person name="Hua S.X."/>
        </authorList>
    </citation>
    <scope>NUCLEOTIDE SEQUENCE [LARGE SCALE GENOMIC DNA]</scope>
    <source>
        <strain evidence="8 9">Zn</strain>
    </source>
</reference>
<evidence type="ECO:0000256" key="5">
    <source>
        <dbReference type="ARBA" id="ARBA00023242"/>
    </source>
</evidence>
<keyword evidence="3" id="KW-0805">Transcription regulation</keyword>
<dbReference type="Proteomes" id="UP000054321">
    <property type="component" value="Unassembled WGS sequence"/>
</dbReference>